<dbReference type="Gene3D" id="3.30.70.270">
    <property type="match status" value="1"/>
</dbReference>
<gene>
    <name evidence="3" type="ORF">G9U52_09270</name>
</gene>
<name>A0ABX0J240_9BACL</name>
<keyword evidence="1" id="KW-0472">Membrane</keyword>
<dbReference type="PROSITE" id="PS50887">
    <property type="entry name" value="GGDEF"/>
    <property type="match status" value="1"/>
</dbReference>
<feature type="transmembrane region" description="Helical" evidence="1">
    <location>
        <begin position="33"/>
        <end position="51"/>
    </location>
</feature>
<dbReference type="InterPro" id="IPR029787">
    <property type="entry name" value="Nucleotide_cyclase"/>
</dbReference>
<feature type="transmembrane region" description="Helical" evidence="1">
    <location>
        <begin position="90"/>
        <end position="108"/>
    </location>
</feature>
<keyword evidence="1" id="KW-0812">Transmembrane</keyword>
<dbReference type="RefSeq" id="WP_166148668.1">
    <property type="nucleotide sequence ID" value="NZ_JAAOIW010000003.1"/>
</dbReference>
<feature type="domain" description="GGDEF" evidence="2">
    <location>
        <begin position="165"/>
        <end position="289"/>
    </location>
</feature>
<sequence>MKSPERIYANILLQVVSVLFLSLYFIITSQVYPTNYLWYIAAILLGLFGYFRKTYPTLLATIFVIGVYGLHMIYQLYIKTVFTTVGWNDLIWLLVFPFLALMGGINKSDIPFKQKSRRQTAASKSFRDPALDEPFTIEADLGFRNHESFFHQFEEEIFMSGRNKRKLSIMLIEIYQFQDFYKEYGHEQTQLFLDKVAELINEIMPEAEVKAYLEEGQFAVLLSGSERANSSIAELWLDDHFNSLLLTRPRSKGSVTARLRHSKIDCPAQGMTAYEIVEKAQQELAFSSI</sequence>
<dbReference type="InterPro" id="IPR000160">
    <property type="entry name" value="GGDEF_dom"/>
</dbReference>
<keyword evidence="1" id="KW-1133">Transmembrane helix</keyword>
<evidence type="ECO:0000259" key="2">
    <source>
        <dbReference type="PROSITE" id="PS50887"/>
    </source>
</evidence>
<proteinExistence type="predicted"/>
<dbReference type="SUPFAM" id="SSF55073">
    <property type="entry name" value="Nucleotide cyclase"/>
    <property type="match status" value="1"/>
</dbReference>
<evidence type="ECO:0000313" key="4">
    <source>
        <dbReference type="Proteomes" id="UP001165962"/>
    </source>
</evidence>
<keyword evidence="4" id="KW-1185">Reference proteome</keyword>
<evidence type="ECO:0000256" key="1">
    <source>
        <dbReference type="SAM" id="Phobius"/>
    </source>
</evidence>
<dbReference type="EMBL" id="JAAOIW010000003">
    <property type="protein sequence ID" value="NHN30023.1"/>
    <property type="molecule type" value="Genomic_DNA"/>
</dbReference>
<organism evidence="3 4">
    <name type="scientific">Paenibacillus agricola</name>
    <dbReference type="NCBI Taxonomy" id="2716264"/>
    <lineage>
        <taxon>Bacteria</taxon>
        <taxon>Bacillati</taxon>
        <taxon>Bacillota</taxon>
        <taxon>Bacilli</taxon>
        <taxon>Bacillales</taxon>
        <taxon>Paenibacillaceae</taxon>
        <taxon>Paenibacillus</taxon>
    </lineage>
</organism>
<feature type="transmembrane region" description="Helical" evidence="1">
    <location>
        <begin position="58"/>
        <end position="78"/>
    </location>
</feature>
<protein>
    <submittedName>
        <fullName evidence="3">Diguanylate cyclase</fullName>
    </submittedName>
</protein>
<feature type="transmembrane region" description="Helical" evidence="1">
    <location>
        <begin position="7"/>
        <end position="27"/>
    </location>
</feature>
<dbReference type="InterPro" id="IPR043128">
    <property type="entry name" value="Rev_trsase/Diguanyl_cyclase"/>
</dbReference>
<comment type="caution">
    <text evidence="3">The sequence shown here is derived from an EMBL/GenBank/DDBJ whole genome shotgun (WGS) entry which is preliminary data.</text>
</comment>
<reference evidence="3" key="1">
    <citation type="submission" date="2020-03" db="EMBL/GenBank/DDBJ databases">
        <title>Draft sequencing of Paenibacilllus sp. S3N08.</title>
        <authorList>
            <person name="Kim D.-U."/>
        </authorList>
    </citation>
    <scope>NUCLEOTIDE SEQUENCE</scope>
    <source>
        <strain evidence="3">S3N08</strain>
    </source>
</reference>
<dbReference type="Proteomes" id="UP001165962">
    <property type="component" value="Unassembled WGS sequence"/>
</dbReference>
<dbReference type="Pfam" id="PF00990">
    <property type="entry name" value="GGDEF"/>
    <property type="match status" value="1"/>
</dbReference>
<evidence type="ECO:0000313" key="3">
    <source>
        <dbReference type="EMBL" id="NHN30023.1"/>
    </source>
</evidence>
<accession>A0ABX0J240</accession>